<dbReference type="GO" id="GO:0004485">
    <property type="term" value="F:methylcrotonoyl-CoA carboxylase activity"/>
    <property type="evidence" value="ECO:0007669"/>
    <property type="project" value="TreeGrafter"/>
</dbReference>
<dbReference type="Pfam" id="PF00289">
    <property type="entry name" value="Biotin_carb_N"/>
    <property type="match status" value="1"/>
</dbReference>
<evidence type="ECO:0000256" key="4">
    <source>
        <dbReference type="ARBA" id="ARBA00022741"/>
    </source>
</evidence>
<keyword evidence="4 9" id="KW-0547">Nucleotide-binding</keyword>
<dbReference type="InterPro" id="IPR011053">
    <property type="entry name" value="Single_hybrid_motif"/>
</dbReference>
<dbReference type="PROSITE" id="PS50975">
    <property type="entry name" value="ATP_GRASP"/>
    <property type="match status" value="1"/>
</dbReference>
<proteinExistence type="predicted"/>
<dbReference type="Gene3D" id="2.40.50.100">
    <property type="match status" value="1"/>
</dbReference>
<dbReference type="FunFam" id="3.30.1490.20:FF:000003">
    <property type="entry name" value="acetyl-CoA carboxylase isoform X1"/>
    <property type="match status" value="1"/>
</dbReference>
<keyword evidence="5 9" id="KW-0067">ATP-binding</keyword>
<comment type="cofactor">
    <cofactor evidence="1">
        <name>biotin</name>
        <dbReference type="ChEBI" id="CHEBI:57586"/>
    </cofactor>
</comment>
<evidence type="ECO:0000256" key="3">
    <source>
        <dbReference type="ARBA" id="ARBA00022598"/>
    </source>
</evidence>
<reference evidence="13 14" key="1">
    <citation type="journal article" date="2015" name="Genome Biol. Evol.">
        <title>Phylogenomic analyses indicate that early fungi evolved digesting cell walls of algal ancestors of land plants.</title>
        <authorList>
            <person name="Chang Y."/>
            <person name="Wang S."/>
            <person name="Sekimoto S."/>
            <person name="Aerts A.L."/>
            <person name="Choi C."/>
            <person name="Clum A."/>
            <person name="LaButti K.M."/>
            <person name="Lindquist E.A."/>
            <person name="Yee Ngan C."/>
            <person name="Ohm R.A."/>
            <person name="Salamov A.A."/>
            <person name="Grigoriev I.V."/>
            <person name="Spatafora J.W."/>
            <person name="Berbee M.L."/>
        </authorList>
    </citation>
    <scope>NUCLEOTIDE SEQUENCE [LARGE SCALE GENOMIC DNA]</scope>
    <source>
        <strain evidence="13 14">NRRL 28638</strain>
    </source>
</reference>
<keyword evidence="14" id="KW-1185">Reference proteome</keyword>
<evidence type="ECO:0000256" key="2">
    <source>
        <dbReference type="ARBA" id="ARBA00004305"/>
    </source>
</evidence>
<evidence type="ECO:0008006" key="15">
    <source>
        <dbReference type="Google" id="ProtNLM"/>
    </source>
</evidence>
<dbReference type="GO" id="GO:0005524">
    <property type="term" value="F:ATP binding"/>
    <property type="evidence" value="ECO:0007669"/>
    <property type="project" value="UniProtKB-UniRule"/>
</dbReference>
<evidence type="ECO:0000256" key="7">
    <source>
        <dbReference type="ARBA" id="ARBA00023128"/>
    </source>
</evidence>
<dbReference type="FunFam" id="3.40.50.20:FF:000010">
    <property type="entry name" value="Propionyl-CoA carboxylase subunit alpha"/>
    <property type="match status" value="1"/>
</dbReference>
<evidence type="ECO:0000259" key="11">
    <source>
        <dbReference type="PROSITE" id="PS50975"/>
    </source>
</evidence>
<dbReference type="NCBIfam" id="NF006367">
    <property type="entry name" value="PRK08591.1"/>
    <property type="match status" value="1"/>
</dbReference>
<dbReference type="Proteomes" id="UP000070444">
    <property type="component" value="Unassembled WGS sequence"/>
</dbReference>
<gene>
    <name evidence="13" type="ORF">CONCODRAFT_17572</name>
</gene>
<dbReference type="PANTHER" id="PTHR18866">
    <property type="entry name" value="CARBOXYLASE:PYRUVATE/ACETYL-COA/PROPIONYL-COA CARBOXYLASE"/>
    <property type="match status" value="1"/>
</dbReference>
<dbReference type="InterPro" id="IPR005481">
    <property type="entry name" value="BC-like_N"/>
</dbReference>
<dbReference type="InterPro" id="IPR001882">
    <property type="entry name" value="Biotin_BS"/>
</dbReference>
<dbReference type="InterPro" id="IPR000089">
    <property type="entry name" value="Biotin_lipoyl"/>
</dbReference>
<evidence type="ECO:0000259" key="12">
    <source>
        <dbReference type="PROSITE" id="PS50979"/>
    </source>
</evidence>
<dbReference type="Gene3D" id="3.40.50.20">
    <property type="match status" value="1"/>
</dbReference>
<dbReference type="SMART" id="SM00878">
    <property type="entry name" value="Biotin_carb_C"/>
    <property type="match status" value="1"/>
</dbReference>
<evidence type="ECO:0000259" key="10">
    <source>
        <dbReference type="PROSITE" id="PS50968"/>
    </source>
</evidence>
<evidence type="ECO:0000256" key="9">
    <source>
        <dbReference type="PROSITE-ProRule" id="PRU00409"/>
    </source>
</evidence>
<dbReference type="AlphaFoldDB" id="A0A137P685"/>
<feature type="domain" description="ATP-grasp" evidence="11">
    <location>
        <begin position="149"/>
        <end position="347"/>
    </location>
</feature>
<keyword evidence="7" id="KW-0496">Mitochondrion</keyword>
<evidence type="ECO:0000313" key="14">
    <source>
        <dbReference type="Proteomes" id="UP000070444"/>
    </source>
</evidence>
<dbReference type="PROSITE" id="PS00188">
    <property type="entry name" value="BIOTIN"/>
    <property type="match status" value="1"/>
</dbReference>
<comment type="subcellular location">
    <subcellularLocation>
        <location evidence="2">Mitochondrion matrix</location>
    </subcellularLocation>
</comment>
<evidence type="ECO:0000256" key="5">
    <source>
        <dbReference type="ARBA" id="ARBA00022840"/>
    </source>
</evidence>
<dbReference type="SUPFAM" id="SSF56059">
    <property type="entry name" value="Glutathione synthetase ATP-binding domain-like"/>
    <property type="match status" value="1"/>
</dbReference>
<dbReference type="PROSITE" id="PS50979">
    <property type="entry name" value="BC"/>
    <property type="match status" value="1"/>
</dbReference>
<dbReference type="FunFam" id="2.40.50.100:FF:000003">
    <property type="entry name" value="Acetyl-CoA carboxylase biotin carboxyl carrier protein"/>
    <property type="match status" value="1"/>
</dbReference>
<dbReference type="InterPro" id="IPR011761">
    <property type="entry name" value="ATP-grasp"/>
</dbReference>
<dbReference type="STRING" id="796925.A0A137P685"/>
<dbReference type="InterPro" id="IPR013815">
    <property type="entry name" value="ATP_grasp_subdomain_1"/>
</dbReference>
<dbReference type="PROSITE" id="PS00867">
    <property type="entry name" value="CPSASE_2"/>
    <property type="match status" value="1"/>
</dbReference>
<dbReference type="OrthoDB" id="196847at2759"/>
<feature type="domain" description="Lipoyl-binding" evidence="10">
    <location>
        <begin position="628"/>
        <end position="704"/>
    </location>
</feature>
<keyword evidence="6" id="KW-0809">Transit peptide</keyword>
<dbReference type="SUPFAM" id="SSF51246">
    <property type="entry name" value="Rudiment single hybrid motif"/>
    <property type="match status" value="1"/>
</dbReference>
<evidence type="ECO:0000313" key="13">
    <source>
        <dbReference type="EMBL" id="KXN70489.1"/>
    </source>
</evidence>
<dbReference type="EMBL" id="KQ964500">
    <property type="protein sequence ID" value="KXN70489.1"/>
    <property type="molecule type" value="Genomic_DNA"/>
</dbReference>
<accession>A0A137P685</accession>
<dbReference type="InterPro" id="IPR050856">
    <property type="entry name" value="Biotin_carboxylase_complex"/>
</dbReference>
<dbReference type="Pfam" id="PF02785">
    <property type="entry name" value="Biotin_carb_C"/>
    <property type="match status" value="1"/>
</dbReference>
<keyword evidence="8" id="KW-0092">Biotin</keyword>
<dbReference type="Gene3D" id="3.30.700.40">
    <property type="match status" value="1"/>
</dbReference>
<name>A0A137P685_CONC2</name>
<protein>
    <recommendedName>
        <fullName evidence="15">Methylcrotonoyl-CoA carboxylase subunit alpha, mitochondrial</fullName>
    </recommendedName>
</protein>
<keyword evidence="3" id="KW-0436">Ligase</keyword>
<dbReference type="InterPro" id="IPR005479">
    <property type="entry name" value="CPAse_ATP-bd"/>
</dbReference>
<dbReference type="CDD" id="cd06850">
    <property type="entry name" value="biotinyl_domain"/>
    <property type="match status" value="1"/>
</dbReference>
<dbReference type="PROSITE" id="PS50968">
    <property type="entry name" value="BIOTINYL_LIPOYL"/>
    <property type="match status" value="1"/>
</dbReference>
<dbReference type="PANTHER" id="PTHR18866:SF33">
    <property type="entry name" value="METHYLCROTONOYL-COA CARBOXYLASE SUBUNIT ALPHA, MITOCHONDRIAL-RELATED"/>
    <property type="match status" value="1"/>
</dbReference>
<dbReference type="SUPFAM" id="SSF52440">
    <property type="entry name" value="PreATP-grasp domain"/>
    <property type="match status" value="1"/>
</dbReference>
<evidence type="ECO:0000256" key="6">
    <source>
        <dbReference type="ARBA" id="ARBA00022946"/>
    </source>
</evidence>
<dbReference type="InterPro" id="IPR011054">
    <property type="entry name" value="Rudment_hybrid_motif"/>
</dbReference>
<dbReference type="Pfam" id="PF02786">
    <property type="entry name" value="CPSase_L_D2"/>
    <property type="match status" value="1"/>
</dbReference>
<dbReference type="OMA" id="YFPRVRH"/>
<dbReference type="FunFam" id="3.30.470.20:FF:000028">
    <property type="entry name" value="Methylcrotonoyl-CoA carboxylase subunit alpha, mitochondrial"/>
    <property type="match status" value="1"/>
</dbReference>
<dbReference type="Pfam" id="PF00364">
    <property type="entry name" value="Biotin_lipoyl"/>
    <property type="match status" value="1"/>
</dbReference>
<dbReference type="GO" id="GO:0005759">
    <property type="term" value="C:mitochondrial matrix"/>
    <property type="evidence" value="ECO:0007669"/>
    <property type="project" value="UniProtKB-SubCell"/>
</dbReference>
<dbReference type="GO" id="GO:0046872">
    <property type="term" value="F:metal ion binding"/>
    <property type="evidence" value="ECO:0007669"/>
    <property type="project" value="InterPro"/>
</dbReference>
<dbReference type="SUPFAM" id="SSF51230">
    <property type="entry name" value="Single hybrid motif"/>
    <property type="match status" value="1"/>
</dbReference>
<organism evidence="13 14">
    <name type="scientific">Conidiobolus coronatus (strain ATCC 28846 / CBS 209.66 / NRRL 28638)</name>
    <name type="common">Delacroixia coronata</name>
    <dbReference type="NCBI Taxonomy" id="796925"/>
    <lineage>
        <taxon>Eukaryota</taxon>
        <taxon>Fungi</taxon>
        <taxon>Fungi incertae sedis</taxon>
        <taxon>Zoopagomycota</taxon>
        <taxon>Entomophthoromycotina</taxon>
        <taxon>Entomophthoromycetes</taxon>
        <taxon>Entomophthorales</taxon>
        <taxon>Ancylistaceae</taxon>
        <taxon>Conidiobolus</taxon>
    </lineage>
</organism>
<sequence length="707" mass="78888">MSFRLTKLSQLKGTLDFKRWSSTQALSKPLFDKILIANRGEIACRVMRTAKKLGIKTVAVYSEADRLSQHVKLADEAYLLGPPPSGESYLLMDKILNIAKSSGAQAIHPGYGFLSENSHFADMLEETDVEFIGPPASAMISMGSKSESKIIMENAGVPVVPGYHGEDQSIERLKAEADKIGYPVLIKAIKGGGGKGMRIVETPDQFEAMLESSKRESMKSFGDDQVLVEKYLTTPRHIEVQVFADKLGNAVHLFERDCSVQRRHQKIIEEAPAPALSPELQKEFGEKAVAAAKAVNYVGAGTVEFIMDNETGNFYFMEMNTRLQVEHPVTEMVTNVDLVQWQLEVAAGNPLPLKQEEIKLDGHAFEARIYAENPENNFLPDVGPLKHLSTPEPSSVIRVETGVLQGDQVSVHYDPMIAKLVVKGQDRTEALRVLRKALQEYQIVGLNTNIDFLTRLSSHPEFISGNVETGFIKKHYDELFPKHEPVKPEVPVLACLGLYLRHASTSNSHKEDPFSPWDNKDAFRFNLASTTQFKFESGEKTPLNVTMTYGKNDQFDFIVDHPQYTEPIHVKNVRLVDHQQGDNKVVAEINERLYKTTVVIPNEEQVQVFTDSGKVVMKLSPPKYVQNTADTGSVNSVKSPMPCKITQVLVKKGDQVKKDQPLVILEAMKMEHVIKAPKDGVIERVVYSKVGELVGENQTLVTFEEDK</sequence>
<dbReference type="Gene3D" id="3.30.470.20">
    <property type="entry name" value="ATP-grasp fold, B domain"/>
    <property type="match status" value="1"/>
</dbReference>
<dbReference type="Gene3D" id="3.30.1490.20">
    <property type="entry name" value="ATP-grasp fold, A domain"/>
    <property type="match status" value="1"/>
</dbReference>
<evidence type="ECO:0000256" key="1">
    <source>
        <dbReference type="ARBA" id="ARBA00001953"/>
    </source>
</evidence>
<dbReference type="InterPro" id="IPR011764">
    <property type="entry name" value="Biotin_carboxylation_dom"/>
</dbReference>
<feature type="domain" description="Biotin carboxylation" evidence="12">
    <location>
        <begin position="30"/>
        <end position="477"/>
    </location>
</feature>
<dbReference type="InterPro" id="IPR005482">
    <property type="entry name" value="Biotin_COase_C"/>
</dbReference>
<evidence type="ECO:0000256" key="8">
    <source>
        <dbReference type="ARBA" id="ARBA00023267"/>
    </source>
</evidence>
<dbReference type="InterPro" id="IPR016185">
    <property type="entry name" value="PreATP-grasp_dom_sf"/>
</dbReference>